<dbReference type="InterPro" id="IPR001242">
    <property type="entry name" value="Condensation_dom"/>
</dbReference>
<feature type="domain" description="Carrier" evidence="4">
    <location>
        <begin position="2005"/>
        <end position="2080"/>
    </location>
</feature>
<evidence type="ECO:0000259" key="4">
    <source>
        <dbReference type="PROSITE" id="PS50075"/>
    </source>
</evidence>
<dbReference type="Gene3D" id="3.40.50.12780">
    <property type="entry name" value="N-terminal domain of ligase-like"/>
    <property type="match status" value="1"/>
</dbReference>
<dbReference type="FunFam" id="1.10.1200.10:FF:000005">
    <property type="entry name" value="Nonribosomal peptide synthetase 1"/>
    <property type="match status" value="1"/>
</dbReference>
<dbReference type="Gene3D" id="3.40.50.980">
    <property type="match status" value="2"/>
</dbReference>
<dbReference type="PROSITE" id="PS00455">
    <property type="entry name" value="AMP_BINDING"/>
    <property type="match status" value="2"/>
</dbReference>
<evidence type="ECO:0000313" key="6">
    <source>
        <dbReference type="Proteomes" id="UP000316778"/>
    </source>
</evidence>
<dbReference type="RefSeq" id="WP_145718999.1">
    <property type="nucleotide sequence ID" value="NZ_BAAAFY010000003.1"/>
</dbReference>
<dbReference type="Gene3D" id="3.30.300.30">
    <property type="match status" value="2"/>
</dbReference>
<accession>A0A562SKV3</accession>
<comment type="caution">
    <text evidence="5">The sequence shown here is derived from an EMBL/GenBank/DDBJ whole genome shotgun (WGS) entry which is preliminary data.</text>
</comment>
<comment type="cofactor">
    <cofactor evidence="1">
        <name>pantetheine 4'-phosphate</name>
        <dbReference type="ChEBI" id="CHEBI:47942"/>
    </cofactor>
</comment>
<dbReference type="SUPFAM" id="SSF52777">
    <property type="entry name" value="CoA-dependent acyltransferases"/>
    <property type="match status" value="4"/>
</dbReference>
<dbReference type="InterPro" id="IPR023213">
    <property type="entry name" value="CAT-like_dom_sf"/>
</dbReference>
<proteinExistence type="predicted"/>
<dbReference type="NCBIfam" id="NF003417">
    <property type="entry name" value="PRK04813.1"/>
    <property type="match status" value="2"/>
</dbReference>
<dbReference type="SUPFAM" id="SSF56801">
    <property type="entry name" value="Acetyl-CoA synthetase-like"/>
    <property type="match status" value="2"/>
</dbReference>
<protein>
    <submittedName>
        <fullName evidence="5">Amino acid adenylation domain-containing protein</fullName>
    </submittedName>
</protein>
<dbReference type="InterPro" id="IPR020806">
    <property type="entry name" value="PKS_PP-bd"/>
</dbReference>
<dbReference type="InterPro" id="IPR025110">
    <property type="entry name" value="AMP-bd_C"/>
</dbReference>
<dbReference type="InterPro" id="IPR009081">
    <property type="entry name" value="PP-bd_ACP"/>
</dbReference>
<evidence type="ECO:0000256" key="2">
    <source>
        <dbReference type="ARBA" id="ARBA00022450"/>
    </source>
</evidence>
<dbReference type="InterPro" id="IPR036736">
    <property type="entry name" value="ACP-like_sf"/>
</dbReference>
<dbReference type="PROSITE" id="PS50075">
    <property type="entry name" value="CARRIER"/>
    <property type="match status" value="2"/>
</dbReference>
<dbReference type="GO" id="GO:0005737">
    <property type="term" value="C:cytoplasm"/>
    <property type="evidence" value="ECO:0007669"/>
    <property type="project" value="TreeGrafter"/>
</dbReference>
<evidence type="ECO:0000256" key="1">
    <source>
        <dbReference type="ARBA" id="ARBA00001957"/>
    </source>
</evidence>
<sequence length="2099" mass="234012">MKNYKPTVSQQLIWLDQAISPGSARYNIGGYAFLEGELSYEHFNTAIRAVLQSQEVYATVFSAAGALQCRLQELPADYAMGIIDFSREEDPERAAMRWMEEDFARCFEMEGRHLFHFKLLKVHAHRHLWYARIHHLIGDGWSFRLLLNQAAGFYSACCAGAPLTPPEYKYSDYAAEDEAYYQSGTAADDRAFWLNEYRELPPVLFRPAYPLADNSMAGSATLQVDLAMKQRLQQVADAGKVSLFHLVTGLVLVYFGRFTQQQTIAVGVPVLNRTKKSYRQTAGVFMNLLALKFTVNEEDTFLSVLTDIKQKMSASLRHQRYQYGNLVKDLQLQQGNRLLYNIRISYEDFDFTADFGGLKAGAVALSNHAEADPLAIYVREYSGQGFDVRFIYNRRYFSREDIELLCRRMKHMMAALPADTGMPVHALPLMDEQERSAILAMSAGPARPPQYATFTAMWQDAVARYPQHIAISCGEERLTYEDVHRKALQLSRAIGRYRNGPQDRIAILAPRSGQVIIAMLAAMMAGVPYIPIDEQYPEQRIGYILQDAACTILLTSGNGPLPAGIRQGPAIAILDISRVIDSPDVEEKEYAAPVQAGDPCYIIYTSGSTGQPKGVLISHQSLADYTLTFREYFGITAQDVVLHQASVSFDTSVEEIFPVLSAGGRLHILENGKDLLMLKHALEAGQVSVLSTNPWVLNWLNREQLPATLRVLISGGDVLKPEYIGNLLKQGIAVYNTYGPTESTVCATYYQLKTATGPVPIGRPISNRQVYILDARRQLCPLGAEGEICIGGEGLASAYLDRERLTAEKFPDNPLLPGTRIYTTGDRGIMLADGNILFRGRMDDQVSYRGYRIEPQEIEMVINEHEAVADSIVEVKEIAGAPVLTAYIKYEGSRRLSSAEWRQLLGRKLPSHMIPGVWMPVDAFPLLPNGKVDRKALPLPGPAAEDEEPQEKILPRTALERQLHDIWKEVLHLDRIGIDDSFFASGGHSLNVMELITRLRDRFSIHIALHDVFEKDTIRAQAALVAEGARTEKAVVKEDGALPADGSYPLTHAQQRMWILSQLDAASQAYHISGVLRLQGALDPALVEQALGILLSRHDALRTRFIEDSTGVVRQEVVPPDLIGNSFHAFAQMVDPCDENSLQENIRAVIASPFILSQAPLLRTALIRVAAAEYLLVYVMHHIISDGWSMEILLREFMTAYGALATQQEVSLPRHRHPLSYYMHRVAWQDEEQWIAAGNYWQQQLSGRLPVADLPAQRPRPALKTYAGSEVVKYLTADHYERLQAFCEQEGVTLFTALFATLNALVYRYTGQEATMIGTPVADRDEAGLQDHIGLFLSMLPVRTRFAGAASFRTLLQVQKQALLEAYRFYRYPLNEMLQKLQYRNDPSRSPLFDILIVLHNQSVAGGIAGEAAAGGIPGVQVSAFEPVPRETSQFDMTFAFFYEGGSIKLRLEYNTDLFDRWFAMQMAAHFVDLSLQMLEAPDQPVALVSYLANHDTAMLHPGAAGLVSAGQHSHIIACLYARAAQQPDAIALVDNMRRLTYSALLKLVQQAASYLQHEKGVRKGDFVGVMLEPDGWLPVCMYAIWLAGAVYVPVNPAYPELRRQMIMTDAGCRVVLTAEDIPAISAYPGTGQVPQCQPEALAYVLYTSGTTGRPKGVAVAHMALLEKLQAELDLLALQGPVNSCLITNYCFDVSFLELLLPLLSAGRLVAPGPAALFQHESLASLMVTEKINVLHGTPTFIDAFFRYLSDEVCERLSGTLQVICLGGESLYRKLFDHLKRQLPGVQVNNHYGPTEAIIHAVVNEDIRFFERNIIGKPMRGVRAYVMDAQLQPVPPGVTGELYVGGKAALAAGYLHQEEETAARFIDNPFVPGEKIYSTGDLARWTNEETLEFIGRADNQVKIRGLRVEPEEIQRALEQHPAISQVVVHCHWQGEHACLVAFIVSGSRLEQQTVKSYLRKFLPDYMIPAYCIQVDQIPLNENGKIDKALLMEQVHLSFSTAEIAAPRTATEQALVKLWETLLQRAPLGIKDNFFDLGGNSMLLVRMRMELKQQLDIHLTVKDLLGLLTIEELAAAVDGLLWLKQETDPVTGQQLEEFII</sequence>
<dbReference type="NCBIfam" id="TIGR01733">
    <property type="entry name" value="AA-adenyl-dom"/>
    <property type="match status" value="2"/>
</dbReference>
<dbReference type="CDD" id="cd05930">
    <property type="entry name" value="A_NRPS"/>
    <property type="match status" value="2"/>
</dbReference>
<dbReference type="Gene3D" id="3.30.559.30">
    <property type="entry name" value="Nonribosomal peptide synthetase, condensation domain"/>
    <property type="match status" value="2"/>
</dbReference>
<dbReference type="Gene3D" id="1.10.1200.10">
    <property type="entry name" value="ACP-like"/>
    <property type="match status" value="2"/>
</dbReference>
<dbReference type="Pfam" id="PF00668">
    <property type="entry name" value="Condensation"/>
    <property type="match status" value="2"/>
</dbReference>
<dbReference type="InterPro" id="IPR045851">
    <property type="entry name" value="AMP-bd_C_sf"/>
</dbReference>
<reference evidence="5 6" key="1">
    <citation type="journal article" date="2013" name="Stand. Genomic Sci.">
        <title>Genomic Encyclopedia of Type Strains, Phase I: The one thousand microbial genomes (KMG-I) project.</title>
        <authorList>
            <person name="Kyrpides N.C."/>
            <person name="Woyke T."/>
            <person name="Eisen J.A."/>
            <person name="Garrity G."/>
            <person name="Lilburn T.G."/>
            <person name="Beck B.J."/>
            <person name="Whitman W.B."/>
            <person name="Hugenholtz P."/>
            <person name="Klenk H.P."/>
        </authorList>
    </citation>
    <scope>NUCLEOTIDE SEQUENCE [LARGE SCALE GENOMIC DNA]</scope>
    <source>
        <strain evidence="5 6">DSM 13484</strain>
    </source>
</reference>
<dbReference type="InterPro" id="IPR020845">
    <property type="entry name" value="AMP-binding_CS"/>
</dbReference>
<keyword evidence="3" id="KW-0597">Phosphoprotein</keyword>
<dbReference type="InterPro" id="IPR006162">
    <property type="entry name" value="Ppantetheine_attach_site"/>
</dbReference>
<dbReference type="Proteomes" id="UP000316778">
    <property type="component" value="Unassembled WGS sequence"/>
</dbReference>
<dbReference type="Pfam" id="PF00550">
    <property type="entry name" value="PP-binding"/>
    <property type="match status" value="2"/>
</dbReference>
<dbReference type="GO" id="GO:0044550">
    <property type="term" value="P:secondary metabolite biosynthetic process"/>
    <property type="evidence" value="ECO:0007669"/>
    <property type="project" value="TreeGrafter"/>
</dbReference>
<dbReference type="GO" id="GO:0003824">
    <property type="term" value="F:catalytic activity"/>
    <property type="evidence" value="ECO:0007669"/>
    <property type="project" value="InterPro"/>
</dbReference>
<organism evidence="5 6">
    <name type="scientific">Chitinophaga japonensis</name>
    <name type="common">Flexibacter japonensis</name>
    <dbReference type="NCBI Taxonomy" id="104662"/>
    <lineage>
        <taxon>Bacteria</taxon>
        <taxon>Pseudomonadati</taxon>
        <taxon>Bacteroidota</taxon>
        <taxon>Chitinophagia</taxon>
        <taxon>Chitinophagales</taxon>
        <taxon>Chitinophagaceae</taxon>
        <taxon>Chitinophaga</taxon>
    </lineage>
</organism>
<dbReference type="PANTHER" id="PTHR45527:SF1">
    <property type="entry name" value="FATTY ACID SYNTHASE"/>
    <property type="match status" value="1"/>
</dbReference>
<dbReference type="InterPro" id="IPR042099">
    <property type="entry name" value="ANL_N_sf"/>
</dbReference>
<dbReference type="PROSITE" id="PS00012">
    <property type="entry name" value="PHOSPHOPANTETHEINE"/>
    <property type="match status" value="2"/>
</dbReference>
<dbReference type="Gene3D" id="2.30.38.10">
    <property type="entry name" value="Luciferase, Domain 3"/>
    <property type="match status" value="1"/>
</dbReference>
<gene>
    <name evidence="5" type="ORF">LX66_5263</name>
</gene>
<dbReference type="Gene3D" id="3.30.559.10">
    <property type="entry name" value="Chloramphenicol acetyltransferase-like domain"/>
    <property type="match status" value="2"/>
</dbReference>
<feature type="domain" description="Carrier" evidence="4">
    <location>
        <begin position="954"/>
        <end position="1029"/>
    </location>
</feature>
<dbReference type="InterPro" id="IPR000873">
    <property type="entry name" value="AMP-dep_synth/lig_dom"/>
</dbReference>
<dbReference type="GO" id="GO:0043041">
    <property type="term" value="P:amino acid activation for nonribosomal peptide biosynthetic process"/>
    <property type="evidence" value="ECO:0007669"/>
    <property type="project" value="TreeGrafter"/>
</dbReference>
<dbReference type="CDD" id="cd19531">
    <property type="entry name" value="LCL_NRPS-like"/>
    <property type="match status" value="1"/>
</dbReference>
<dbReference type="OrthoDB" id="9778690at2"/>
<name>A0A562SKV3_CHIJA</name>
<dbReference type="PANTHER" id="PTHR45527">
    <property type="entry name" value="NONRIBOSOMAL PEPTIDE SYNTHETASE"/>
    <property type="match status" value="1"/>
</dbReference>
<dbReference type="SUPFAM" id="SSF47336">
    <property type="entry name" value="ACP-like"/>
    <property type="match status" value="2"/>
</dbReference>
<dbReference type="SMART" id="SM00823">
    <property type="entry name" value="PKS_PP"/>
    <property type="match status" value="2"/>
</dbReference>
<evidence type="ECO:0000313" key="5">
    <source>
        <dbReference type="EMBL" id="TWI81949.1"/>
    </source>
</evidence>
<dbReference type="GO" id="GO:0031177">
    <property type="term" value="F:phosphopantetheine binding"/>
    <property type="evidence" value="ECO:0007669"/>
    <property type="project" value="InterPro"/>
</dbReference>
<evidence type="ECO:0000256" key="3">
    <source>
        <dbReference type="ARBA" id="ARBA00022553"/>
    </source>
</evidence>
<dbReference type="EMBL" id="VLLG01000007">
    <property type="protein sequence ID" value="TWI81949.1"/>
    <property type="molecule type" value="Genomic_DNA"/>
</dbReference>
<dbReference type="InterPro" id="IPR010071">
    <property type="entry name" value="AA_adenyl_dom"/>
</dbReference>
<dbReference type="Pfam" id="PF13193">
    <property type="entry name" value="AMP-binding_C"/>
    <property type="match status" value="1"/>
</dbReference>
<keyword evidence="6" id="KW-1185">Reference proteome</keyword>
<dbReference type="Pfam" id="PF00501">
    <property type="entry name" value="AMP-binding"/>
    <property type="match status" value="2"/>
</dbReference>
<keyword evidence="2" id="KW-0596">Phosphopantetheine</keyword>